<dbReference type="Proteomes" id="UP001610432">
    <property type="component" value="Unassembled WGS sequence"/>
</dbReference>
<evidence type="ECO:0000259" key="3">
    <source>
        <dbReference type="Pfam" id="PF24883"/>
    </source>
</evidence>
<dbReference type="Gene3D" id="3.40.50.300">
    <property type="entry name" value="P-loop containing nucleotide triphosphate hydrolases"/>
    <property type="match status" value="1"/>
</dbReference>
<organism evidence="5 6">
    <name type="scientific">Aspergillus lucknowensis</name>
    <dbReference type="NCBI Taxonomy" id="176173"/>
    <lineage>
        <taxon>Eukaryota</taxon>
        <taxon>Fungi</taxon>
        <taxon>Dikarya</taxon>
        <taxon>Ascomycota</taxon>
        <taxon>Pezizomycotina</taxon>
        <taxon>Eurotiomycetes</taxon>
        <taxon>Eurotiomycetidae</taxon>
        <taxon>Eurotiales</taxon>
        <taxon>Aspergillaceae</taxon>
        <taxon>Aspergillus</taxon>
        <taxon>Aspergillus subgen. Nidulantes</taxon>
    </lineage>
</organism>
<feature type="coiled-coil region" evidence="2">
    <location>
        <begin position="68"/>
        <end position="103"/>
    </location>
</feature>
<evidence type="ECO:0000259" key="4">
    <source>
        <dbReference type="Pfam" id="PF25053"/>
    </source>
</evidence>
<dbReference type="SUPFAM" id="SSF52540">
    <property type="entry name" value="P-loop containing nucleoside triphosphate hydrolases"/>
    <property type="match status" value="1"/>
</dbReference>
<evidence type="ECO:0000313" key="5">
    <source>
        <dbReference type="EMBL" id="KAL2869556.1"/>
    </source>
</evidence>
<accession>A0ABR4LYF3</accession>
<keyword evidence="1" id="KW-0677">Repeat</keyword>
<dbReference type="InterPro" id="IPR027417">
    <property type="entry name" value="P-loop_NTPase"/>
</dbReference>
<evidence type="ECO:0000313" key="6">
    <source>
        <dbReference type="Proteomes" id="UP001610432"/>
    </source>
</evidence>
<dbReference type="PANTHER" id="PTHR10039">
    <property type="entry name" value="AMELOGENIN"/>
    <property type="match status" value="1"/>
</dbReference>
<dbReference type="InterPro" id="IPR056693">
    <property type="entry name" value="DUF7791"/>
</dbReference>
<evidence type="ECO:0008006" key="7">
    <source>
        <dbReference type="Google" id="ProtNLM"/>
    </source>
</evidence>
<keyword evidence="2" id="KW-0175">Coiled coil</keyword>
<comment type="caution">
    <text evidence="5">The sequence shown here is derived from an EMBL/GenBank/DDBJ whole genome shotgun (WGS) entry which is preliminary data.</text>
</comment>
<feature type="domain" description="Nephrocystin 3-like N-terminal" evidence="3">
    <location>
        <begin position="195"/>
        <end position="368"/>
    </location>
</feature>
<dbReference type="EMBL" id="JBFXLQ010000009">
    <property type="protein sequence ID" value="KAL2869556.1"/>
    <property type="molecule type" value="Genomic_DNA"/>
</dbReference>
<gene>
    <name evidence="5" type="ORF">BJX67DRAFT_379106</name>
</gene>
<evidence type="ECO:0000256" key="2">
    <source>
        <dbReference type="SAM" id="Coils"/>
    </source>
</evidence>
<proteinExistence type="predicted"/>
<dbReference type="Pfam" id="PF25053">
    <property type="entry name" value="DUF7791"/>
    <property type="match status" value="1"/>
</dbReference>
<name>A0ABR4LYF3_9EURO</name>
<dbReference type="InterPro" id="IPR056884">
    <property type="entry name" value="NPHP3-like_N"/>
</dbReference>
<evidence type="ECO:0000256" key="1">
    <source>
        <dbReference type="ARBA" id="ARBA00022737"/>
    </source>
</evidence>
<protein>
    <recommendedName>
        <fullName evidence="7">NACHT domain-containing protein</fullName>
    </recommendedName>
</protein>
<reference evidence="5 6" key="1">
    <citation type="submission" date="2024-07" db="EMBL/GenBank/DDBJ databases">
        <title>Section-level genome sequencing and comparative genomics of Aspergillus sections Usti and Cavernicolus.</title>
        <authorList>
            <consortium name="Lawrence Berkeley National Laboratory"/>
            <person name="Nybo J.L."/>
            <person name="Vesth T.C."/>
            <person name="Theobald S."/>
            <person name="Frisvad J.C."/>
            <person name="Larsen T.O."/>
            <person name="Kjaerboelling I."/>
            <person name="Rothschild-Mancinelli K."/>
            <person name="Lyhne E.K."/>
            <person name="Kogle M.E."/>
            <person name="Barry K."/>
            <person name="Clum A."/>
            <person name="Na H."/>
            <person name="Ledsgaard L."/>
            <person name="Lin J."/>
            <person name="Lipzen A."/>
            <person name="Kuo A."/>
            <person name="Riley R."/>
            <person name="Mondo S."/>
            <person name="Labutti K."/>
            <person name="Haridas S."/>
            <person name="Pangalinan J."/>
            <person name="Salamov A.A."/>
            <person name="Simmons B.A."/>
            <person name="Magnuson J.K."/>
            <person name="Chen J."/>
            <person name="Drula E."/>
            <person name="Henrissat B."/>
            <person name="Wiebenga A."/>
            <person name="Lubbers R.J."/>
            <person name="Gomes A.C."/>
            <person name="Macurrencykelacurrency M.R."/>
            <person name="Stajich J."/>
            <person name="Grigoriev I.V."/>
            <person name="Mortensen U.H."/>
            <person name="De Vries R.P."/>
            <person name="Baker S.E."/>
            <person name="Andersen M.R."/>
        </authorList>
    </citation>
    <scope>NUCLEOTIDE SEQUENCE [LARGE SCALE GENOMIC DNA]</scope>
    <source>
        <strain evidence="5 6">CBS 449.75</strain>
    </source>
</reference>
<keyword evidence="6" id="KW-1185">Reference proteome</keyword>
<dbReference type="PANTHER" id="PTHR10039:SF5">
    <property type="entry name" value="NACHT DOMAIN-CONTAINING PROTEIN"/>
    <property type="match status" value="1"/>
</dbReference>
<feature type="domain" description="DUF7791" evidence="4">
    <location>
        <begin position="501"/>
        <end position="604"/>
    </location>
</feature>
<dbReference type="GeneID" id="98147570"/>
<dbReference type="Pfam" id="PF24883">
    <property type="entry name" value="NPHP3_N"/>
    <property type="match status" value="1"/>
</dbReference>
<dbReference type="RefSeq" id="XP_070888535.1">
    <property type="nucleotide sequence ID" value="XM_071032498.1"/>
</dbReference>
<sequence>MEALEAIGLASNIITFINFSYELVTGAWDVYKSGAGATSQNAALGTIVADLEDVSRGLQQQSSVKRCLDSLQIEAERLYNENVKKLELLRTEVQEGLEQLRDMHGKSEWKQPAGNGESAWSVPSTVVRTAMTRLQGLAVGILSQNEILARLHYPSMYRREDSVVPAEAQTFRWIVDDSPPSKITDELWYKKSETRKSFLEWLRTGSGIFHISGKAGSGKSTLMKLLCNSAHVQTELQKWAGSQTFVFAKFFFWIAGNEMQRSLEGLYRSILFEVLRKYPELTTEIFPGSKVPVKALGAGVPPPEFRLDEIKDGFMRLIKLPTTSNHRICLFIDGLDEYEGDSVDHWEIASNMITWTKTANVKICVSSRPYTEFMESFNFHPEHQVRLHELTEADIRAYCYATMQKDRNFDRIKGSYLDLTQAIVSRARGVFLWVRLATRIFLSSVGYRDSPETLLKKLASVPDDMRALFDGMLGAVDSSNRERADKLLLLTLESLTSVPAILYLWFDDLDDPNFPFQASPPECLNPGVQRIEAVIGKIDALTKGLLEVVTDGSGYNDFSYSVQFFHRSVLDYVHESLAAQIKQRQPDFDVQESFCRLVLAYFKLGRGQTEYPINAPKLWYLLYQFFHQLAPSTRSQAIFQGFYELWNKLSMLSQIRIHRGKTGVFMQRQRVRHQLDYLCWLLCFGYGHYVQDKVLTDSSFLQKPNLLKRLFLLSAVEGHTELVRLLLRKGKSPTEKIVLVEGKSQCRYEVSIWMLILTACVEQLLNPRSRYRSAEIIQELLTWDPLLDHEMYFVVLLVRAVGSPPVQKENLRLVTLQEVLDMRDTPESQELRQLVSHRKNAPKDDTRWSDDLKAKYKGLTESPPKHGPIYEYEILSTHTRSEEFNATIELELEIQ</sequence>